<proteinExistence type="predicted"/>
<keyword evidence="1" id="KW-0732">Signal</keyword>
<dbReference type="EMBL" id="JADBJN010000004">
    <property type="protein sequence ID" value="KAG5666614.1"/>
    <property type="molecule type" value="Genomic_DNA"/>
</dbReference>
<sequence length="158" mass="18913">MHFKFIILIILFHLFHSSFQLCIKTTEQSSPEFFKIVFKDYANYTANDYSDEINCLKLELLKENIKTPLLDNFNSKITKRNLQKCERILNDFQEWKLEKFCKGVEVDDNVFYRYMIVLLEKPTREIQKVEGEAFKENLENIIKGLLNCFIDDGLIEFY</sequence>
<feature type="signal peptide" evidence="1">
    <location>
        <begin position="1"/>
        <end position="20"/>
    </location>
</feature>
<comment type="caution">
    <text evidence="2">The sequence shown here is derived from an EMBL/GenBank/DDBJ whole genome shotgun (WGS) entry which is preliminary data.</text>
</comment>
<reference evidence="2" key="1">
    <citation type="submission" date="2021-03" db="EMBL/GenBank/DDBJ databases">
        <title>Chromosome level genome of the anhydrobiotic midge Polypedilum vanderplanki.</title>
        <authorList>
            <person name="Yoshida Y."/>
            <person name="Kikawada T."/>
            <person name="Gusev O."/>
        </authorList>
    </citation>
    <scope>NUCLEOTIDE SEQUENCE</scope>
    <source>
        <strain evidence="2">NIAS01</strain>
        <tissue evidence="2">Whole body or cell culture</tissue>
    </source>
</reference>
<organism evidence="2 3">
    <name type="scientific">Polypedilum vanderplanki</name>
    <name type="common">Sleeping chironomid midge</name>
    <dbReference type="NCBI Taxonomy" id="319348"/>
    <lineage>
        <taxon>Eukaryota</taxon>
        <taxon>Metazoa</taxon>
        <taxon>Ecdysozoa</taxon>
        <taxon>Arthropoda</taxon>
        <taxon>Hexapoda</taxon>
        <taxon>Insecta</taxon>
        <taxon>Pterygota</taxon>
        <taxon>Neoptera</taxon>
        <taxon>Endopterygota</taxon>
        <taxon>Diptera</taxon>
        <taxon>Nematocera</taxon>
        <taxon>Chironomoidea</taxon>
        <taxon>Chironomidae</taxon>
        <taxon>Chironominae</taxon>
        <taxon>Polypedilum</taxon>
        <taxon>Polypedilum</taxon>
    </lineage>
</organism>
<gene>
    <name evidence="2" type="ORF">PVAND_014630</name>
</gene>
<name>A0A9J6BAI0_POLVA</name>
<evidence type="ECO:0000313" key="3">
    <source>
        <dbReference type="Proteomes" id="UP001107558"/>
    </source>
</evidence>
<evidence type="ECO:0000256" key="1">
    <source>
        <dbReference type="SAM" id="SignalP"/>
    </source>
</evidence>
<accession>A0A9J6BAI0</accession>
<feature type="chain" id="PRO_5039896842" evidence="1">
    <location>
        <begin position="21"/>
        <end position="158"/>
    </location>
</feature>
<dbReference type="Proteomes" id="UP001107558">
    <property type="component" value="Chromosome 4"/>
</dbReference>
<protein>
    <submittedName>
        <fullName evidence="2">Uncharacterized protein</fullName>
    </submittedName>
</protein>
<keyword evidence="3" id="KW-1185">Reference proteome</keyword>
<evidence type="ECO:0000313" key="2">
    <source>
        <dbReference type="EMBL" id="KAG5666614.1"/>
    </source>
</evidence>
<dbReference type="AlphaFoldDB" id="A0A9J6BAI0"/>